<protein>
    <submittedName>
        <fullName evidence="1">Uncharacterized protein</fullName>
    </submittedName>
</protein>
<dbReference type="EMBL" id="JBHUKU010000009">
    <property type="protein sequence ID" value="MFD2460617.1"/>
    <property type="molecule type" value="Genomic_DNA"/>
</dbReference>
<organism evidence="1 2">
    <name type="scientific">Amycolatopsis samaneae</name>
    <dbReference type="NCBI Taxonomy" id="664691"/>
    <lineage>
        <taxon>Bacteria</taxon>
        <taxon>Bacillati</taxon>
        <taxon>Actinomycetota</taxon>
        <taxon>Actinomycetes</taxon>
        <taxon>Pseudonocardiales</taxon>
        <taxon>Pseudonocardiaceae</taxon>
        <taxon>Amycolatopsis</taxon>
    </lineage>
</organism>
<sequence length="130" mass="13989">MRTLELADGDHERVMLLARAWQISGGEVVRRLLDDFAQGSGTTSGPSRPPSDGVPIYADYEGNHIEGVYHKATKRVDITSGVLSGGSYKSPSGAAMAVVQAHNPNVHANRNGWSFWFIAENGAALQTIRP</sequence>
<comment type="caution">
    <text evidence="1">The sequence shown here is derived from an EMBL/GenBank/DDBJ whole genome shotgun (WGS) entry which is preliminary data.</text>
</comment>
<dbReference type="RefSeq" id="WP_345393881.1">
    <property type="nucleotide sequence ID" value="NZ_BAABHG010000006.1"/>
</dbReference>
<proteinExistence type="predicted"/>
<accession>A0ABW5GIF5</accession>
<name>A0ABW5GIF5_9PSEU</name>
<reference evidence="2" key="1">
    <citation type="journal article" date="2019" name="Int. J. Syst. Evol. Microbiol.">
        <title>The Global Catalogue of Microorganisms (GCM) 10K type strain sequencing project: providing services to taxonomists for standard genome sequencing and annotation.</title>
        <authorList>
            <consortium name="The Broad Institute Genomics Platform"/>
            <consortium name="The Broad Institute Genome Sequencing Center for Infectious Disease"/>
            <person name="Wu L."/>
            <person name="Ma J."/>
        </authorList>
    </citation>
    <scope>NUCLEOTIDE SEQUENCE [LARGE SCALE GENOMIC DNA]</scope>
    <source>
        <strain evidence="2">CGMCC 4.7643</strain>
    </source>
</reference>
<evidence type="ECO:0000313" key="1">
    <source>
        <dbReference type="EMBL" id="MFD2460617.1"/>
    </source>
</evidence>
<dbReference type="Proteomes" id="UP001597419">
    <property type="component" value="Unassembled WGS sequence"/>
</dbReference>
<gene>
    <name evidence="1" type="ORF">ACFSYJ_18575</name>
</gene>
<evidence type="ECO:0000313" key="2">
    <source>
        <dbReference type="Proteomes" id="UP001597419"/>
    </source>
</evidence>
<keyword evidence="2" id="KW-1185">Reference proteome</keyword>